<evidence type="ECO:0000313" key="1">
    <source>
        <dbReference type="EMBL" id="QEY24260.1"/>
    </source>
</evidence>
<dbReference type="AlphaFoldDB" id="A0A5P3MS27"/>
<evidence type="ECO:0000313" key="2">
    <source>
        <dbReference type="Proteomes" id="UP000325536"/>
    </source>
</evidence>
<protein>
    <submittedName>
        <fullName evidence="1">Uncharacterized protein</fullName>
    </submittedName>
</protein>
<dbReference type="KEGG" id="naq:D0T90_06980"/>
<dbReference type="EMBL" id="CP031699">
    <property type="protein sequence ID" value="QEY24260.1"/>
    <property type="molecule type" value="Genomic_DNA"/>
</dbReference>
<accession>A0A5P3MS27</accession>
<organism evidence="1 2">
    <name type="scientific">Neisseria animalis</name>
    <dbReference type="NCBI Taxonomy" id="492"/>
    <lineage>
        <taxon>Bacteria</taxon>
        <taxon>Pseudomonadati</taxon>
        <taxon>Pseudomonadota</taxon>
        <taxon>Betaproteobacteria</taxon>
        <taxon>Neisseriales</taxon>
        <taxon>Neisseriaceae</taxon>
        <taxon>Neisseria</taxon>
    </lineage>
</organism>
<reference evidence="1 2" key="1">
    <citation type="submission" date="2018-08" db="EMBL/GenBank/DDBJ databases">
        <title>Neisseria animalis ATCC 49930 complete genome.</title>
        <authorList>
            <person name="Veseli I.A."/>
            <person name="Mascarenhas dos Santos A.C."/>
            <person name="Buttler R."/>
            <person name="Pombert J.-F."/>
        </authorList>
    </citation>
    <scope>NUCLEOTIDE SEQUENCE [LARGE SCALE GENOMIC DNA]</scope>
    <source>
        <strain evidence="1 2">ATCC 49930</strain>
    </source>
</reference>
<dbReference type="Proteomes" id="UP000325536">
    <property type="component" value="Chromosome"/>
</dbReference>
<keyword evidence="2" id="KW-1185">Reference proteome</keyword>
<gene>
    <name evidence="1" type="ORF">D0T90_06980</name>
</gene>
<proteinExistence type="predicted"/>
<name>A0A5P3MS27_NEIAN</name>
<sequence>MPCRTMCTVCGFAALSHSYFIRLYLPSEPQSGKPQAARQTATQYPVVSDNCFQRPYFANNRARA</sequence>